<sequence>QQGWTSDNQFHRAVADINGDGLDDIVGFGAAGTWAALSNGDGTFGQAYFASENFGKAQGWSSQDAFSRHVADVNGDGIADIVGFGAAGTWLAYGRGDGNFSAVSHDVDAFAANQGWTSDATYHRELADLNGDGAADIVGFGYAGVYAGMNQGNWLST</sequence>
<organism evidence="2 3">
    <name type="scientific">Sphingomonas arvum</name>
    <dbReference type="NCBI Taxonomy" id="2992113"/>
    <lineage>
        <taxon>Bacteria</taxon>
        <taxon>Pseudomonadati</taxon>
        <taxon>Pseudomonadota</taxon>
        <taxon>Alphaproteobacteria</taxon>
        <taxon>Sphingomonadales</taxon>
        <taxon>Sphingomonadaceae</taxon>
        <taxon>Sphingomonas</taxon>
    </lineage>
</organism>
<proteinExistence type="predicted"/>
<dbReference type="Pfam" id="PF13517">
    <property type="entry name" value="FG-GAP_3"/>
    <property type="match status" value="1"/>
</dbReference>
<name>A0ABT3JEJ1_9SPHN</name>
<evidence type="ECO:0000313" key="2">
    <source>
        <dbReference type="EMBL" id="MCW3797231.1"/>
    </source>
</evidence>
<dbReference type="RefSeq" id="WP_264881385.1">
    <property type="nucleotide sequence ID" value="NZ_JAPDOB010000001.1"/>
</dbReference>
<dbReference type="Gene3D" id="2.130.10.130">
    <property type="entry name" value="Integrin alpha, N-terminal"/>
    <property type="match status" value="1"/>
</dbReference>
<dbReference type="InterPro" id="IPR013517">
    <property type="entry name" value="FG-GAP"/>
</dbReference>
<dbReference type="InterPro" id="IPR028994">
    <property type="entry name" value="Integrin_alpha_N"/>
</dbReference>
<dbReference type="Proteomes" id="UP001526246">
    <property type="component" value="Unassembled WGS sequence"/>
</dbReference>
<protein>
    <submittedName>
        <fullName evidence="2">VCBS repeat-containing protein</fullName>
    </submittedName>
</protein>
<evidence type="ECO:0000256" key="1">
    <source>
        <dbReference type="ARBA" id="ARBA00022729"/>
    </source>
</evidence>
<feature type="non-terminal residue" evidence="2">
    <location>
        <position position="1"/>
    </location>
</feature>
<dbReference type="SUPFAM" id="SSF69318">
    <property type="entry name" value="Integrin alpha N-terminal domain"/>
    <property type="match status" value="1"/>
</dbReference>
<gene>
    <name evidence="2" type="ORF">OMW55_05335</name>
</gene>
<comment type="caution">
    <text evidence="2">The sequence shown here is derived from an EMBL/GenBank/DDBJ whole genome shotgun (WGS) entry which is preliminary data.</text>
</comment>
<evidence type="ECO:0000313" key="3">
    <source>
        <dbReference type="Proteomes" id="UP001526246"/>
    </source>
</evidence>
<reference evidence="2 3" key="1">
    <citation type="submission" date="2022-10" db="EMBL/GenBank/DDBJ databases">
        <title>Sphingomonas sp.</title>
        <authorList>
            <person name="Jin C."/>
        </authorList>
    </citation>
    <scope>NUCLEOTIDE SEQUENCE [LARGE SCALE GENOMIC DNA]</scope>
    <source>
        <strain evidence="2 3">BN140010</strain>
    </source>
</reference>
<keyword evidence="1" id="KW-0732">Signal</keyword>
<keyword evidence="3" id="KW-1185">Reference proteome</keyword>
<dbReference type="EMBL" id="JAPDOB010000001">
    <property type="protein sequence ID" value="MCW3797231.1"/>
    <property type="molecule type" value="Genomic_DNA"/>
</dbReference>
<accession>A0ABT3JEJ1</accession>